<proteinExistence type="predicted"/>
<evidence type="ECO:0000313" key="2">
    <source>
        <dbReference type="EMBL" id="QJB45457.1"/>
    </source>
</evidence>
<dbReference type="KEGG" id="dfs:HGD76_16045"/>
<dbReference type="InterPro" id="IPR017850">
    <property type="entry name" value="Alkaline_phosphatase_core_sf"/>
</dbReference>
<name>A0A6H2C1S1_DOLFA</name>
<gene>
    <name evidence="2" type="ORF">HGD76_16045</name>
</gene>
<dbReference type="Proteomes" id="UP000502433">
    <property type="component" value="Chromosome"/>
</dbReference>
<protein>
    <submittedName>
        <fullName evidence="2">Arylsulfatase</fullName>
    </submittedName>
</protein>
<dbReference type="PANTHER" id="PTHR43751:SF2">
    <property type="entry name" value="SULFATASE N-TERMINAL DOMAIN-CONTAINING PROTEIN"/>
    <property type="match status" value="1"/>
</dbReference>
<reference evidence="2 3" key="1">
    <citation type="submission" date="2020-04" db="EMBL/GenBank/DDBJ databases">
        <title>Genome-Wide Identification of 5-Methylcytosine Sites in Bacterial Genomes By High-Throughput Sequencing of MspJI Restriction Fragments.</title>
        <authorList>
            <person name="Wu V."/>
        </authorList>
    </citation>
    <scope>NUCLEOTIDE SEQUENCE [LARGE SCALE GENOMIC DNA]</scope>
    <source>
        <strain evidence="2 3">CCAP 1403/13f</strain>
    </source>
</reference>
<evidence type="ECO:0000259" key="1">
    <source>
        <dbReference type="Pfam" id="PF00884"/>
    </source>
</evidence>
<dbReference type="PANTHER" id="PTHR43751">
    <property type="entry name" value="SULFATASE"/>
    <property type="match status" value="1"/>
</dbReference>
<dbReference type="InterPro" id="IPR000917">
    <property type="entry name" value="Sulfatase_N"/>
</dbReference>
<dbReference type="CDD" id="cd16142">
    <property type="entry name" value="ARS_like"/>
    <property type="match status" value="1"/>
</dbReference>
<dbReference type="EMBL" id="CP051206">
    <property type="protein sequence ID" value="QJB45457.1"/>
    <property type="molecule type" value="Genomic_DNA"/>
</dbReference>
<dbReference type="SUPFAM" id="SSF53649">
    <property type="entry name" value="Alkaline phosphatase-like"/>
    <property type="match status" value="1"/>
</dbReference>
<evidence type="ECO:0000313" key="3">
    <source>
        <dbReference type="Proteomes" id="UP000502433"/>
    </source>
</evidence>
<dbReference type="Pfam" id="PF00884">
    <property type="entry name" value="Sulfatase"/>
    <property type="match status" value="1"/>
</dbReference>
<dbReference type="RefSeq" id="WP_168696372.1">
    <property type="nucleotide sequence ID" value="NZ_CP051206.1"/>
</dbReference>
<organism evidence="2 3">
    <name type="scientific">Dolichospermum flos-aquae CCAP 1403/13F</name>
    <dbReference type="NCBI Taxonomy" id="315271"/>
    <lineage>
        <taxon>Bacteria</taxon>
        <taxon>Bacillati</taxon>
        <taxon>Cyanobacteriota</taxon>
        <taxon>Cyanophyceae</taxon>
        <taxon>Nostocales</taxon>
        <taxon>Aphanizomenonaceae</taxon>
        <taxon>Dolichospermum</taxon>
    </lineage>
</organism>
<accession>A0A6H2C1S1</accession>
<feature type="domain" description="Sulfatase N-terminal" evidence="1">
    <location>
        <begin position="39"/>
        <end position="397"/>
    </location>
</feature>
<dbReference type="Gene3D" id="3.30.1120.10">
    <property type="match status" value="1"/>
</dbReference>
<sequence length="642" mass="72592">MKKFLKLLTTTVLAITLLLVDGLPFMSQGVALAQTSTKPNILVIMGDDIGWFNISAYNDGIMGYRTPNIDKLAKEGVRFTDFYGEQSCTAGRAAFITGQATIRTGMTKVGIPGVTIGLQAEDPTLADLLKLEGYTTGQFGKNHLGDLDQFLPTAHGFDEFYGNLYHLNAEEEPENEDYPPVGKDPYLDAARPRGVLHSYAGKDAHPTSLCTDGGYVDRSPSKPELNEKTLDQRICDTGPLTQKRMETVDEEFLGATKQFITNAKNEEKPFFAWFNTTRMHVFTHLKDDSKGVTGQGIEADGMVEHDGQVGELVQFIKDQGLDDNTIIIYTTDNGAEVFSWPDGGTTPFRSEKNTNWEGAFRIPAIIRWKGHIPEGVVSNDIMSHLDWVPTLMAAAGVTDIKQQLLKVKDRKEPIKEPIPTNKYEEFADENKGVHLDGYNFLPYLTETKSSLRTEYPNEFCHDINTETRQPDSKDPICSPRHQFVYLTDDGYPAAMRYDDWKLLFSEQRAEGFNVWEEPFVELRVPKLFNLRRDPFEKAYVESDNYVDWRFRRIFLIGDMQIRLKEFLDTFKADQYPPRQRPATLSVKYMVDEILKDIQKTYPTGGQSEPLVMSSEAKLPSEFGVVVDQLGKIVDKLRTISNK</sequence>
<dbReference type="Gene3D" id="3.40.720.10">
    <property type="entry name" value="Alkaline Phosphatase, subunit A"/>
    <property type="match status" value="1"/>
</dbReference>
<reference evidence="2 3" key="2">
    <citation type="submission" date="2020-04" db="EMBL/GenBank/DDBJ databases">
        <authorList>
            <person name="Fomenkov A."/>
            <person name="Anton B.P."/>
            <person name="Roberts R.J."/>
        </authorList>
    </citation>
    <scope>NUCLEOTIDE SEQUENCE [LARGE SCALE GENOMIC DNA]</scope>
    <source>
        <strain evidence="2 3">CCAP 1403/13f</strain>
    </source>
</reference>
<dbReference type="AlphaFoldDB" id="A0A6H2C1S1"/>
<dbReference type="InterPro" id="IPR052701">
    <property type="entry name" value="GAG_Ulvan_Degrading_Sulfatases"/>
</dbReference>